<feature type="compositionally biased region" description="Acidic residues" evidence="2">
    <location>
        <begin position="26"/>
        <end position="42"/>
    </location>
</feature>
<feature type="region of interest" description="Disordered" evidence="2">
    <location>
        <begin position="1"/>
        <end position="50"/>
    </location>
</feature>
<dbReference type="SUPFAM" id="SSF53067">
    <property type="entry name" value="Actin-like ATPase domain"/>
    <property type="match status" value="2"/>
</dbReference>
<proteinExistence type="predicted"/>
<name>X6MLS6_RETFI</name>
<comment type="caution">
    <text evidence="3">The sequence shown here is derived from an EMBL/GenBank/DDBJ whole genome shotgun (WGS) entry which is preliminary data.</text>
</comment>
<evidence type="ECO:0000313" key="3">
    <source>
        <dbReference type="EMBL" id="ETO14367.1"/>
    </source>
</evidence>
<feature type="compositionally biased region" description="Basic and acidic residues" evidence="2">
    <location>
        <begin position="16"/>
        <end position="25"/>
    </location>
</feature>
<dbReference type="InterPro" id="IPR004000">
    <property type="entry name" value="Actin"/>
</dbReference>
<feature type="compositionally biased region" description="Low complexity" evidence="2">
    <location>
        <begin position="288"/>
        <end position="309"/>
    </location>
</feature>
<dbReference type="OrthoDB" id="5132116at2759"/>
<feature type="region of interest" description="Disordered" evidence="2">
    <location>
        <begin position="278"/>
        <end position="309"/>
    </location>
</feature>
<feature type="compositionally biased region" description="Polar residues" evidence="2">
    <location>
        <begin position="278"/>
        <end position="287"/>
    </location>
</feature>
<evidence type="ECO:0000256" key="2">
    <source>
        <dbReference type="SAM" id="MobiDB-lite"/>
    </source>
</evidence>
<dbReference type="PANTHER" id="PTHR11937">
    <property type="entry name" value="ACTIN"/>
    <property type="match status" value="1"/>
</dbReference>
<dbReference type="Proteomes" id="UP000023152">
    <property type="component" value="Unassembled WGS sequence"/>
</dbReference>
<evidence type="ECO:0008006" key="5">
    <source>
        <dbReference type="Google" id="ProtNLM"/>
    </source>
</evidence>
<keyword evidence="4" id="KW-1185">Reference proteome</keyword>
<reference evidence="3 4" key="1">
    <citation type="journal article" date="2013" name="Curr. Biol.">
        <title>The Genome of the Foraminiferan Reticulomyxa filosa.</title>
        <authorList>
            <person name="Glockner G."/>
            <person name="Hulsmann N."/>
            <person name="Schleicher M."/>
            <person name="Noegel A.A."/>
            <person name="Eichinger L."/>
            <person name="Gallinger C."/>
            <person name="Pawlowski J."/>
            <person name="Sierra R."/>
            <person name="Euteneuer U."/>
            <person name="Pillet L."/>
            <person name="Moustafa A."/>
            <person name="Platzer M."/>
            <person name="Groth M."/>
            <person name="Szafranski K."/>
            <person name="Schliwa M."/>
        </authorList>
    </citation>
    <scope>NUCLEOTIDE SEQUENCE [LARGE SCALE GENOMIC DNA]</scope>
</reference>
<dbReference type="AlphaFoldDB" id="X6MLS6"/>
<dbReference type="InterPro" id="IPR043129">
    <property type="entry name" value="ATPase_NBD"/>
</dbReference>
<dbReference type="Pfam" id="PF00022">
    <property type="entry name" value="Actin"/>
    <property type="match status" value="1"/>
</dbReference>
<gene>
    <name evidence="3" type="ORF">RFI_23002</name>
</gene>
<sequence length="362" mass="40802">MNFIHVPKTNSGRDLIPSKENIEKDVTEDEDEDEDDDDDEDSFVPTPGASVTKEPIIVDWGSYQIKLGTRKDKTPLLSVESAMTYAKGSKGENESSNISVGAPALRMYRENPNETKLQTPLINKGSKFDWECVDALTDALLWEGLELESSEHPVFITHRHMCSEISPASSRELNHGKWDWPSAMKFVEMYFETYHNPKVYITTSNLLSLYGSGLTNGLVVESGHHGCTITPIQENGVITYEHIFGNHDYYGGHDVTKFFFKYLKNDHIEQQQLIAERSNSGNPKESGNTNMNSNANVNAKKNSMKSNSVNSTLETGTISPYSILQSHNMYDRTAVECLKHKASFVVHDYTQVEQYKTDIQNQ</sequence>
<organism evidence="3 4">
    <name type="scientific">Reticulomyxa filosa</name>
    <dbReference type="NCBI Taxonomy" id="46433"/>
    <lineage>
        <taxon>Eukaryota</taxon>
        <taxon>Sar</taxon>
        <taxon>Rhizaria</taxon>
        <taxon>Retaria</taxon>
        <taxon>Foraminifera</taxon>
        <taxon>Monothalamids</taxon>
        <taxon>Reticulomyxidae</taxon>
        <taxon>Reticulomyxa</taxon>
    </lineage>
</organism>
<dbReference type="EMBL" id="ASPP01020071">
    <property type="protein sequence ID" value="ETO14367.1"/>
    <property type="molecule type" value="Genomic_DNA"/>
</dbReference>
<evidence type="ECO:0000256" key="1">
    <source>
        <dbReference type="ARBA" id="ARBA00049360"/>
    </source>
</evidence>
<evidence type="ECO:0000313" key="4">
    <source>
        <dbReference type="Proteomes" id="UP000023152"/>
    </source>
</evidence>
<protein>
    <recommendedName>
        <fullName evidence="5">Actin-like protein</fullName>
    </recommendedName>
</protein>
<accession>X6MLS6</accession>
<dbReference type="Gene3D" id="3.30.420.40">
    <property type="match status" value="1"/>
</dbReference>
<feature type="non-terminal residue" evidence="3">
    <location>
        <position position="362"/>
    </location>
</feature>
<comment type="catalytic activity">
    <reaction evidence="1">
        <text>ATP + H2O = ADP + phosphate + H(+)</text>
        <dbReference type="Rhea" id="RHEA:13065"/>
        <dbReference type="ChEBI" id="CHEBI:15377"/>
        <dbReference type="ChEBI" id="CHEBI:15378"/>
        <dbReference type="ChEBI" id="CHEBI:30616"/>
        <dbReference type="ChEBI" id="CHEBI:43474"/>
        <dbReference type="ChEBI" id="CHEBI:456216"/>
    </reaction>
</comment>